<feature type="region of interest" description="Disordered" evidence="20">
    <location>
        <begin position="1617"/>
        <end position="1657"/>
    </location>
</feature>
<sequence>MHRRELKEERMQEEGSDDDEGNSDLTNWIIAAIRKVKYQKQRPSLERICSVVRQNHRVDRQAIKEELEKAVSNGLILKVFTKGLCSYKDPGTLCNMKSRTLRIHPGTDMRKVIIKAIKELGDNNGSTLRSIEKYLRQTFSLSIDQGADLGHQLLQSAKRAVSAGHIIHEGRTYRLKRNPFRRASAEFGSSSSFNRGNITLSPQKKSSVTNIACNFCREVSVPKNGRPDNLLSCCLCGTTGHTSCFGLLPEALKHIDETKWECARCKICVICGLKTEHKRMLVCNLCDKIYHATCVRPVFPRPARGAWRCDSCKKKTMMSKEKNHINRMAASVKERYKKHNMKLNAVKKIKSQSYSVLKKSKHSKKEIRRMSDSSCSSDDNPVVEQKSTLPPGVTENDVSLFKNVQETALKVMGHGSIPPEPQGRSPGAIEFGKYSIETWYSSPYPQEYARLPKLFLCEFCLKYMKSKNILSRHMRKCNWSHPPGTEIYRKDDLSVFEVDGNVNKLYCQNVCLLAKLFLDHKTLYYDVEPFLFYVLTKNDETGCHFVGYFSKEKLCQQRYNVSCIMTMPQYQRQGYGRFLIDFSYLLSRKEGLPGTPEKPLSDLGRISYVSYWKSVLLEYIHAWYKKESNHQINIKNIAQETGISALDIISTMKELNMIQVNEENKVIISLSKKVLEEHMTKVLANKHKRIELDPECLRWIPLITNHIYSDKNEDDSDNSSNSETPSPTADRIPKSASAKPDNNSEKENNFEQTFQKSEKCHKYKKRSEKMQDNLSSADENSLQIHFQKRRRSPNRILETPKKEEKLSVKGSPDKSSEKSTPEKSPTKIVKKHKSKKKNIFETKVFKNKKNKYKANLLKKVNKMKKLGRKKKLSKEVKRLAKILTSNPELIASASNRKFLKLKKKNKKESKPPEYGMRLRHQKFTLSETEIACQQSSMEACDTGTSKLEDNKIVFDASASEEKKSVTDSSMDVENVSAVPPELSAGNSENLCDGTVAEPPSLHAHNTSKTDEDLEVHNLRSLPRRVKRPAPPSPIKKPPKKRGRPRLSEIAARAMETDSSTDIGNEKVEEAISESMNLETAPAISEINLSPKNDSADTFTTTSETEPSSLEDIPPTSEQMDKADYQEQTACLGNQNTTELKDDDSFSNEVSPQITDLKENSDKNVEGNDGIHIESKNGAVSFENISEPETNNFSELQENLISECSSQRSNRDEHLKTQNEDLSKSDQALDSNVVNETIEAVLGIENSINCGQTEMMEIPTETNGSTSDNDQSYEAENSNKLCETIPENSVASSDCNDLVQSPPQTSSDFSNCSCDVKLLVSSLCDHVDDDPNSVPVSSSHSESPLFDSVVNTNSSVLVPEEKEIFSNDSNDTSCENNNMNLQQNNFEVCMPSSNFNNNCNSSSNYLSHPEENINQLPLTPQTPISDHGHNQHPAHMTGTSGDECHSSSEGELTNGESMLSPPSVNKPRLCPYKGEKMYSYEEEMHTEYESRSPRDDHGTENNQCYTRPPSVSTPVMLRKNTPTPDMSHLGVYTPDSSTNSGFNSNDMDVNQLSLESPSSLNSNEMPQPSSVEPSPPTSTPPQSYIEPIQMSRNYCTSESERSHNIPITASINTHHGVKTTNCTSSVSNHSNSSHIHHSMQQSQVNHLHHQQQAEPSYNQHPASAALSNMVNNNSVGTLILGQGPNVPPANNYLNTVNLGMSSATPGSNPIGGSYMVGVPITSVIQPQSSSVSHQQSANQASHGSMQRLSHISMPITTSSCAVSSQTFHLQTPSYSYSNATPNQSTSCSLAKLQQLTNGIVEISPNQIAGYPSMTPPPSYNSPTHQSNLTPPPQMQRPIAPALPNIQPQPPLSSNQVHGYANYNRYHPRPAVQRTPNIAISPNIVTSYQTLNGVGYRMPQAAPLGGSTTLLNTGYITNAGFINSPSPAMPMGVVNMHPQGQYQDAIQQVRPQSTMYAYSYHINGGLPPQALMRR</sequence>
<evidence type="ECO:0000259" key="22">
    <source>
        <dbReference type="PROSITE" id="PS51504"/>
    </source>
</evidence>
<dbReference type="EMBL" id="CAXIEN010000460">
    <property type="protein sequence ID" value="CAL1298358.1"/>
    <property type="molecule type" value="Genomic_DNA"/>
</dbReference>
<evidence type="ECO:0000313" key="25">
    <source>
        <dbReference type="EMBL" id="CAL1298358.1"/>
    </source>
</evidence>
<feature type="compositionally biased region" description="Low complexity" evidence="20">
    <location>
        <begin position="718"/>
        <end position="728"/>
    </location>
</feature>
<dbReference type="GO" id="GO:0070776">
    <property type="term" value="C:MOZ/MORF histone acetyltransferase complex"/>
    <property type="evidence" value="ECO:0007669"/>
    <property type="project" value="TreeGrafter"/>
</dbReference>
<feature type="region of interest" description="Disordered" evidence="20">
    <location>
        <begin position="1400"/>
        <end position="1583"/>
    </location>
</feature>
<feature type="compositionally biased region" description="Basic and acidic residues" evidence="20">
    <location>
        <begin position="1472"/>
        <end position="1498"/>
    </location>
</feature>
<keyword evidence="8" id="KW-0479">Metal-binding</keyword>
<dbReference type="PROSITE" id="PS51504">
    <property type="entry name" value="H15"/>
    <property type="match status" value="1"/>
</dbReference>
<evidence type="ECO:0000259" key="23">
    <source>
        <dbReference type="PROSITE" id="PS51726"/>
    </source>
</evidence>
<keyword evidence="4" id="KW-0678">Repressor</keyword>
<keyword evidence="6" id="KW-0597">Phosphoprotein</keyword>
<dbReference type="Gene3D" id="3.30.60.60">
    <property type="entry name" value="N-acetyl transferase-like"/>
    <property type="match status" value="1"/>
</dbReference>
<evidence type="ECO:0000256" key="12">
    <source>
        <dbReference type="ARBA" id="ARBA00022843"/>
    </source>
</evidence>
<feature type="region of interest" description="Disordered" evidence="20">
    <location>
        <begin position="1811"/>
        <end position="1830"/>
    </location>
</feature>
<feature type="domain" description="PHD-type" evidence="21">
    <location>
        <begin position="210"/>
        <end position="268"/>
    </location>
</feature>
<feature type="domain" description="H15" evidence="22">
    <location>
        <begin position="105"/>
        <end position="177"/>
    </location>
</feature>
<dbReference type="Pfam" id="PF01853">
    <property type="entry name" value="MOZ_SAS"/>
    <property type="match status" value="1"/>
</dbReference>
<evidence type="ECO:0000256" key="7">
    <source>
        <dbReference type="ARBA" id="ARBA00022679"/>
    </source>
</evidence>
<evidence type="ECO:0000256" key="17">
    <source>
        <dbReference type="ARBA" id="ARBA00048017"/>
    </source>
</evidence>
<dbReference type="GO" id="GO:0003682">
    <property type="term" value="F:chromatin binding"/>
    <property type="evidence" value="ECO:0007669"/>
    <property type="project" value="TreeGrafter"/>
</dbReference>
<keyword evidence="16" id="KW-0539">Nucleus</keyword>
<dbReference type="PROSITE" id="PS52014">
    <property type="entry name" value="SAMD1_WH"/>
    <property type="match status" value="1"/>
</dbReference>
<dbReference type="SUPFAM" id="SSF57903">
    <property type="entry name" value="FYVE/PHD zinc finger"/>
    <property type="match status" value="2"/>
</dbReference>
<feature type="region of interest" description="Disordered" evidence="20">
    <location>
        <begin position="360"/>
        <end position="395"/>
    </location>
</feature>
<evidence type="ECO:0000256" key="8">
    <source>
        <dbReference type="ARBA" id="ARBA00022723"/>
    </source>
</evidence>
<dbReference type="GO" id="GO:0008270">
    <property type="term" value="F:zinc ion binding"/>
    <property type="evidence" value="ECO:0007669"/>
    <property type="project" value="UniProtKB-KW"/>
</dbReference>
<feature type="compositionally biased region" description="Polar residues" evidence="20">
    <location>
        <begin position="1448"/>
        <end position="1462"/>
    </location>
</feature>
<feature type="region of interest" description="Disordered" evidence="20">
    <location>
        <begin position="1086"/>
        <end position="1123"/>
    </location>
</feature>
<feature type="domain" description="SAMD1-like winged helix (WH)" evidence="24">
    <location>
        <begin position="17"/>
        <end position="93"/>
    </location>
</feature>
<dbReference type="Pfam" id="PF21524">
    <property type="entry name" value="SAMD1_WH"/>
    <property type="match status" value="1"/>
</dbReference>
<dbReference type="PROSITE" id="PS51726">
    <property type="entry name" value="MYST_HAT"/>
    <property type="match status" value="1"/>
</dbReference>
<keyword evidence="15" id="KW-0010">Activator</keyword>
<evidence type="ECO:0000256" key="13">
    <source>
        <dbReference type="ARBA" id="ARBA00022853"/>
    </source>
</evidence>
<feature type="compositionally biased region" description="Polar residues" evidence="20">
    <location>
        <begin position="1499"/>
        <end position="1512"/>
    </location>
</feature>
<keyword evidence="12" id="KW-0832">Ubl conjugation</keyword>
<dbReference type="Gene3D" id="1.10.10.10">
    <property type="entry name" value="Winged helix-like DNA-binding domain superfamily/Winged helix DNA-binding domain"/>
    <property type="match status" value="2"/>
</dbReference>
<feature type="compositionally biased region" description="Low complexity" evidence="20">
    <location>
        <begin position="1618"/>
        <end position="1642"/>
    </location>
</feature>
<dbReference type="GO" id="GO:0010484">
    <property type="term" value="F:histone H3 acetyltransferase activity"/>
    <property type="evidence" value="ECO:0007669"/>
    <property type="project" value="TreeGrafter"/>
</dbReference>
<evidence type="ECO:0000259" key="24">
    <source>
        <dbReference type="PROSITE" id="PS52014"/>
    </source>
</evidence>
<feature type="compositionally biased region" description="Basic and acidic residues" evidence="20">
    <location>
        <begin position="1007"/>
        <end position="1017"/>
    </location>
</feature>
<keyword evidence="11" id="KW-0862">Zinc</keyword>
<evidence type="ECO:0000259" key="21">
    <source>
        <dbReference type="PROSITE" id="PS50016"/>
    </source>
</evidence>
<keyword evidence="9" id="KW-0677">Repeat</keyword>
<feature type="region of interest" description="Disordered" evidence="20">
    <location>
        <begin position="710"/>
        <end position="835"/>
    </location>
</feature>
<evidence type="ECO:0000256" key="5">
    <source>
        <dbReference type="ARBA" id="ARBA00022499"/>
    </source>
</evidence>
<evidence type="ECO:0000256" key="15">
    <source>
        <dbReference type="ARBA" id="ARBA00023159"/>
    </source>
</evidence>
<evidence type="ECO:0000256" key="10">
    <source>
        <dbReference type="ARBA" id="ARBA00022771"/>
    </source>
</evidence>
<dbReference type="Gene3D" id="3.30.40.10">
    <property type="entry name" value="Zinc/RING finger domain, C3HC4 (zinc finger)"/>
    <property type="match status" value="1"/>
</dbReference>
<dbReference type="Proteomes" id="UP001497382">
    <property type="component" value="Unassembled WGS sequence"/>
</dbReference>
<dbReference type="PANTHER" id="PTHR10615">
    <property type="entry name" value="HISTONE ACETYLTRANSFERASE"/>
    <property type="match status" value="1"/>
</dbReference>
<feature type="region of interest" description="Disordered" evidence="20">
    <location>
        <begin position="1835"/>
        <end position="1860"/>
    </location>
</feature>
<dbReference type="InterPro" id="IPR002717">
    <property type="entry name" value="HAT_MYST-type"/>
</dbReference>
<evidence type="ECO:0000256" key="11">
    <source>
        <dbReference type="ARBA" id="ARBA00022833"/>
    </source>
</evidence>
<evidence type="ECO:0000313" key="26">
    <source>
        <dbReference type="Proteomes" id="UP001497382"/>
    </source>
</evidence>
<feature type="compositionally biased region" description="Low complexity" evidence="20">
    <location>
        <begin position="1725"/>
        <end position="1743"/>
    </location>
</feature>
<dbReference type="InterPro" id="IPR001965">
    <property type="entry name" value="Znf_PHD"/>
</dbReference>
<dbReference type="PROSITE" id="PS50016">
    <property type="entry name" value="ZF_PHD_2"/>
    <property type="match status" value="2"/>
</dbReference>
<feature type="region of interest" description="Disordered" evidence="20">
    <location>
        <begin position="1202"/>
        <end position="1229"/>
    </location>
</feature>
<dbReference type="SUPFAM" id="SSF46785">
    <property type="entry name" value="Winged helix' DNA-binding domain"/>
    <property type="match status" value="1"/>
</dbReference>
<evidence type="ECO:0000256" key="20">
    <source>
        <dbReference type="SAM" id="MobiDB-lite"/>
    </source>
</evidence>
<dbReference type="EC" id="2.3.1.48" evidence="3"/>
<dbReference type="InterPro" id="IPR019787">
    <property type="entry name" value="Znf_PHD-finger"/>
</dbReference>
<feature type="domain" description="PHD-type" evidence="21">
    <location>
        <begin position="265"/>
        <end position="315"/>
    </location>
</feature>
<dbReference type="Pfam" id="PF17772">
    <property type="entry name" value="zf-MYST"/>
    <property type="match status" value="1"/>
</dbReference>
<organism evidence="25 26">
    <name type="scientific">Larinioides sclopetarius</name>
    <dbReference type="NCBI Taxonomy" id="280406"/>
    <lineage>
        <taxon>Eukaryota</taxon>
        <taxon>Metazoa</taxon>
        <taxon>Ecdysozoa</taxon>
        <taxon>Arthropoda</taxon>
        <taxon>Chelicerata</taxon>
        <taxon>Arachnida</taxon>
        <taxon>Araneae</taxon>
        <taxon>Araneomorphae</taxon>
        <taxon>Entelegynae</taxon>
        <taxon>Araneoidea</taxon>
        <taxon>Araneidae</taxon>
        <taxon>Larinioides</taxon>
    </lineage>
</organism>
<comment type="subcellular location">
    <subcellularLocation>
        <location evidence="1">Nucleus</location>
    </subcellularLocation>
</comment>
<dbReference type="InterPro" id="IPR016181">
    <property type="entry name" value="Acyl_CoA_acyltransferase"/>
</dbReference>
<reference evidence="25 26" key="1">
    <citation type="submission" date="2024-04" db="EMBL/GenBank/DDBJ databases">
        <authorList>
            <person name="Rising A."/>
            <person name="Reimegard J."/>
            <person name="Sonavane S."/>
            <person name="Akerstrom W."/>
            <person name="Nylinder S."/>
            <person name="Hedman E."/>
            <person name="Kallberg Y."/>
        </authorList>
    </citation>
    <scope>NUCLEOTIDE SEQUENCE [LARGE SCALE GENOMIC DNA]</scope>
</reference>
<feature type="compositionally biased region" description="Polar residues" evidence="20">
    <location>
        <begin position="1533"/>
        <end position="1550"/>
    </location>
</feature>
<dbReference type="GO" id="GO:0006334">
    <property type="term" value="P:nucleosome assembly"/>
    <property type="evidence" value="ECO:0007669"/>
    <property type="project" value="InterPro"/>
</dbReference>
<dbReference type="GO" id="GO:0003677">
    <property type="term" value="F:DNA binding"/>
    <property type="evidence" value="ECO:0007669"/>
    <property type="project" value="InterPro"/>
</dbReference>
<name>A0AAV2BQ02_9ARAC</name>
<dbReference type="InterPro" id="IPR040706">
    <property type="entry name" value="Zf-MYST"/>
</dbReference>
<dbReference type="InterPro" id="IPR013083">
    <property type="entry name" value="Znf_RING/FYVE/PHD"/>
</dbReference>
<evidence type="ECO:0000256" key="3">
    <source>
        <dbReference type="ARBA" id="ARBA00013184"/>
    </source>
</evidence>
<dbReference type="CDD" id="cd04301">
    <property type="entry name" value="NAT_SF"/>
    <property type="match status" value="1"/>
</dbReference>
<keyword evidence="26" id="KW-1185">Reference proteome</keyword>
<comment type="similarity">
    <text evidence="2">Belongs to the MYST (SAS/MOZ) family.</text>
</comment>
<comment type="caution">
    <text evidence="25">The sequence shown here is derived from an EMBL/GenBank/DDBJ whole genome shotgun (WGS) entry which is preliminary data.</text>
</comment>
<dbReference type="SUPFAM" id="SSF55729">
    <property type="entry name" value="Acyl-CoA N-acyltransferases (Nat)"/>
    <property type="match status" value="1"/>
</dbReference>
<feature type="region of interest" description="Disordered" evidence="20">
    <location>
        <begin position="1"/>
        <end position="22"/>
    </location>
</feature>
<dbReference type="InterPro" id="IPR005818">
    <property type="entry name" value="Histone_H1/H5_H15"/>
</dbReference>
<feature type="compositionally biased region" description="Basic and acidic residues" evidence="20">
    <location>
        <begin position="798"/>
        <end position="825"/>
    </location>
</feature>
<dbReference type="InterPro" id="IPR036388">
    <property type="entry name" value="WH-like_DNA-bd_sf"/>
</dbReference>
<dbReference type="Pfam" id="PF00628">
    <property type="entry name" value="PHD"/>
    <property type="match status" value="1"/>
</dbReference>
<evidence type="ECO:0000256" key="19">
    <source>
        <dbReference type="PROSITE-ProRule" id="PRU00146"/>
    </source>
</evidence>
<evidence type="ECO:0000256" key="6">
    <source>
        <dbReference type="ARBA" id="ARBA00022553"/>
    </source>
</evidence>
<accession>A0AAV2BQ02</accession>
<feature type="compositionally biased region" description="Basic and acidic residues" evidence="20">
    <location>
        <begin position="1"/>
        <end position="13"/>
    </location>
</feature>
<dbReference type="GO" id="GO:0000786">
    <property type="term" value="C:nucleosome"/>
    <property type="evidence" value="ECO:0007669"/>
    <property type="project" value="InterPro"/>
</dbReference>
<dbReference type="FunFam" id="3.30.60.60:FF:000002">
    <property type="entry name" value="Histone acetyltransferase"/>
    <property type="match status" value="1"/>
</dbReference>
<feature type="compositionally biased region" description="Polar residues" evidence="20">
    <location>
        <begin position="1411"/>
        <end position="1423"/>
    </location>
</feature>
<dbReference type="InterPro" id="IPR011011">
    <property type="entry name" value="Znf_FYVE_PHD"/>
</dbReference>
<feature type="region of interest" description="Disordered" evidence="20">
    <location>
        <begin position="1155"/>
        <end position="1179"/>
    </location>
</feature>
<dbReference type="GO" id="GO:0005634">
    <property type="term" value="C:nucleus"/>
    <property type="evidence" value="ECO:0007669"/>
    <property type="project" value="UniProtKB-SubCell"/>
</dbReference>
<dbReference type="Pfam" id="PF00538">
    <property type="entry name" value="Linker_histone"/>
    <property type="match status" value="1"/>
</dbReference>
<evidence type="ECO:0000256" key="18">
    <source>
        <dbReference type="PIRSR" id="PIRSR602717-51"/>
    </source>
</evidence>
<dbReference type="PANTHER" id="PTHR10615:SF217">
    <property type="entry name" value="HISTONE ACETYLTRANSFERASE"/>
    <property type="match status" value="1"/>
</dbReference>
<gene>
    <name evidence="25" type="ORF">LARSCL_LOCUS20812</name>
</gene>
<feature type="domain" description="MYST-type HAT" evidence="23">
    <location>
        <begin position="421"/>
        <end position="701"/>
    </location>
</feature>
<evidence type="ECO:0000256" key="1">
    <source>
        <dbReference type="ARBA" id="ARBA00004123"/>
    </source>
</evidence>
<evidence type="ECO:0000256" key="9">
    <source>
        <dbReference type="ARBA" id="ARBA00022737"/>
    </source>
</evidence>
<keyword evidence="5" id="KW-1017">Isopeptide bond</keyword>
<evidence type="ECO:0000256" key="2">
    <source>
        <dbReference type="ARBA" id="ARBA00010107"/>
    </source>
</evidence>
<feature type="compositionally biased region" description="Basic and acidic residues" evidence="20">
    <location>
        <begin position="1208"/>
        <end position="1223"/>
    </location>
</feature>
<evidence type="ECO:0000256" key="14">
    <source>
        <dbReference type="ARBA" id="ARBA00022990"/>
    </source>
</evidence>
<feature type="compositionally biased region" description="Polar residues" evidence="20">
    <location>
        <begin position="772"/>
        <end position="784"/>
    </location>
</feature>
<feature type="compositionally biased region" description="Basic and acidic residues" evidence="20">
    <location>
        <begin position="1155"/>
        <end position="1174"/>
    </location>
</feature>
<feature type="compositionally biased region" description="Low complexity" evidence="20">
    <location>
        <begin position="1095"/>
        <end position="1111"/>
    </location>
</feature>
<keyword evidence="10 19" id="KW-0863">Zinc-finger</keyword>
<dbReference type="FunFam" id="3.40.630.30:FF:000001">
    <property type="entry name" value="Histone acetyltransferase"/>
    <property type="match status" value="1"/>
</dbReference>
<dbReference type="InterPro" id="IPR048589">
    <property type="entry name" value="SAMD1-like_WH"/>
</dbReference>
<comment type="catalytic activity">
    <reaction evidence="17">
        <text>L-lysyl-[protein] + acetyl-CoA = N(6)-acetyl-L-lysyl-[protein] + CoA + H(+)</text>
        <dbReference type="Rhea" id="RHEA:45948"/>
        <dbReference type="Rhea" id="RHEA-COMP:9752"/>
        <dbReference type="Rhea" id="RHEA-COMP:10731"/>
        <dbReference type="ChEBI" id="CHEBI:15378"/>
        <dbReference type="ChEBI" id="CHEBI:29969"/>
        <dbReference type="ChEBI" id="CHEBI:57287"/>
        <dbReference type="ChEBI" id="CHEBI:57288"/>
        <dbReference type="ChEBI" id="CHEBI:61930"/>
        <dbReference type="EC" id="2.3.1.48"/>
    </reaction>
</comment>
<dbReference type="SMART" id="SM00526">
    <property type="entry name" value="H15"/>
    <property type="match status" value="1"/>
</dbReference>
<evidence type="ECO:0000256" key="4">
    <source>
        <dbReference type="ARBA" id="ARBA00022491"/>
    </source>
</evidence>
<feature type="active site" description="Proton donor/acceptor" evidence="18">
    <location>
        <position position="597"/>
    </location>
</feature>
<dbReference type="GO" id="GO:0006357">
    <property type="term" value="P:regulation of transcription by RNA polymerase II"/>
    <property type="evidence" value="ECO:0007669"/>
    <property type="project" value="TreeGrafter"/>
</dbReference>
<dbReference type="Gene3D" id="3.40.630.30">
    <property type="match status" value="1"/>
</dbReference>
<evidence type="ECO:0000256" key="16">
    <source>
        <dbReference type="ARBA" id="ARBA00023242"/>
    </source>
</evidence>
<dbReference type="CDD" id="cd15604">
    <property type="entry name" value="PHD1_KDM5C_5D"/>
    <property type="match status" value="1"/>
</dbReference>
<protein>
    <recommendedName>
        <fullName evidence="3">histone acetyltransferase</fullName>
        <ecNumber evidence="3">2.3.1.48</ecNumber>
    </recommendedName>
</protein>
<keyword evidence="14" id="KW-0007">Acetylation</keyword>
<dbReference type="SMART" id="SM00249">
    <property type="entry name" value="PHD"/>
    <property type="match status" value="2"/>
</dbReference>
<feature type="compositionally biased region" description="Low complexity" evidence="20">
    <location>
        <begin position="1551"/>
        <end position="1571"/>
    </location>
</feature>
<proteinExistence type="inferred from homology"/>
<keyword evidence="13" id="KW-0156">Chromatin regulator</keyword>
<feature type="region of interest" description="Disordered" evidence="20">
    <location>
        <begin position="1725"/>
        <end position="1745"/>
    </location>
</feature>
<feature type="region of interest" description="Disordered" evidence="20">
    <location>
        <begin position="979"/>
        <end position="1045"/>
    </location>
</feature>
<dbReference type="GO" id="GO:0003712">
    <property type="term" value="F:transcription coregulator activity"/>
    <property type="evidence" value="ECO:0007669"/>
    <property type="project" value="TreeGrafter"/>
</dbReference>
<dbReference type="InterPro" id="IPR050603">
    <property type="entry name" value="MYST_HAT"/>
</dbReference>
<keyword evidence="7" id="KW-0808">Transferase</keyword>
<dbReference type="InterPro" id="IPR036390">
    <property type="entry name" value="WH_DNA-bd_sf"/>
</dbReference>